<name>A0AAD8JIL9_9APIA</name>
<keyword evidence="3" id="KW-1185">Reference proteome</keyword>
<sequence>MEKKGDRAENLLENGGMLSQCRQEASNAKDISSSHDELIQTPSPASNECFSSLIPIKSVDHNSSISRVLESILFHVSENSHVNAMALQVDNEANASDLEGHSFSPSIKERDQKVIANASNISESTVLSDKGTDHNVEESLTGDANGVQRSSQATICRNLETLKMGRVAKKVPNLVAKDKDGYVEEANKILEIALAMGLSIQGGVEEGAKLLAKSLEEESPPVVKLGLGTLQLNTLLDQDALWLDRPISLEELDFALKMSSNDKSPGPDGMSFGFVKYLWGNLKSLLLETIDIFSKSEKFPKGFNSYFIALVPKVDQPK</sequence>
<reference evidence="2" key="1">
    <citation type="submission" date="2023-02" db="EMBL/GenBank/DDBJ databases">
        <title>Genome of toxic invasive species Heracleum sosnowskyi carries increased number of genes despite the absence of recent whole-genome duplications.</title>
        <authorList>
            <person name="Schelkunov M."/>
            <person name="Shtratnikova V."/>
            <person name="Makarenko M."/>
            <person name="Klepikova A."/>
            <person name="Omelchenko D."/>
            <person name="Novikova G."/>
            <person name="Obukhova E."/>
            <person name="Bogdanov V."/>
            <person name="Penin A."/>
            <person name="Logacheva M."/>
        </authorList>
    </citation>
    <scope>NUCLEOTIDE SEQUENCE</scope>
    <source>
        <strain evidence="2">Hsosn_3</strain>
        <tissue evidence="2">Leaf</tissue>
    </source>
</reference>
<evidence type="ECO:0000313" key="3">
    <source>
        <dbReference type="Proteomes" id="UP001237642"/>
    </source>
</evidence>
<gene>
    <name evidence="2" type="ORF">POM88_003981</name>
</gene>
<comment type="caution">
    <text evidence="2">The sequence shown here is derived from an EMBL/GenBank/DDBJ whole genome shotgun (WGS) entry which is preliminary data.</text>
</comment>
<reference evidence="2" key="2">
    <citation type="submission" date="2023-05" db="EMBL/GenBank/DDBJ databases">
        <authorList>
            <person name="Schelkunov M.I."/>
        </authorList>
    </citation>
    <scope>NUCLEOTIDE SEQUENCE</scope>
    <source>
        <strain evidence="2">Hsosn_3</strain>
        <tissue evidence="2">Leaf</tissue>
    </source>
</reference>
<protein>
    <submittedName>
        <fullName evidence="2">Uncharacterized protein</fullName>
    </submittedName>
</protein>
<accession>A0AAD8JIL9</accession>
<evidence type="ECO:0000313" key="2">
    <source>
        <dbReference type="EMBL" id="KAK1404376.1"/>
    </source>
</evidence>
<organism evidence="2 3">
    <name type="scientific">Heracleum sosnowskyi</name>
    <dbReference type="NCBI Taxonomy" id="360622"/>
    <lineage>
        <taxon>Eukaryota</taxon>
        <taxon>Viridiplantae</taxon>
        <taxon>Streptophyta</taxon>
        <taxon>Embryophyta</taxon>
        <taxon>Tracheophyta</taxon>
        <taxon>Spermatophyta</taxon>
        <taxon>Magnoliopsida</taxon>
        <taxon>eudicotyledons</taxon>
        <taxon>Gunneridae</taxon>
        <taxon>Pentapetalae</taxon>
        <taxon>asterids</taxon>
        <taxon>campanulids</taxon>
        <taxon>Apiales</taxon>
        <taxon>Apiaceae</taxon>
        <taxon>Apioideae</taxon>
        <taxon>apioid superclade</taxon>
        <taxon>Tordylieae</taxon>
        <taxon>Tordyliinae</taxon>
        <taxon>Heracleum</taxon>
    </lineage>
</organism>
<feature type="region of interest" description="Disordered" evidence="1">
    <location>
        <begin position="1"/>
        <end position="44"/>
    </location>
</feature>
<dbReference type="Proteomes" id="UP001237642">
    <property type="component" value="Unassembled WGS sequence"/>
</dbReference>
<proteinExistence type="predicted"/>
<dbReference type="EMBL" id="JAUIZM010000001">
    <property type="protein sequence ID" value="KAK1404376.1"/>
    <property type="molecule type" value="Genomic_DNA"/>
</dbReference>
<dbReference type="AlphaFoldDB" id="A0AAD8JIL9"/>
<feature type="compositionally biased region" description="Basic and acidic residues" evidence="1">
    <location>
        <begin position="1"/>
        <end position="10"/>
    </location>
</feature>
<evidence type="ECO:0000256" key="1">
    <source>
        <dbReference type="SAM" id="MobiDB-lite"/>
    </source>
</evidence>
<feature type="compositionally biased region" description="Polar residues" evidence="1">
    <location>
        <begin position="20"/>
        <end position="31"/>
    </location>
</feature>